<dbReference type="SUPFAM" id="SSF50129">
    <property type="entry name" value="GroES-like"/>
    <property type="match status" value="1"/>
</dbReference>
<dbReference type="CDD" id="cd08249">
    <property type="entry name" value="enoyl_reductase_like"/>
    <property type="match status" value="1"/>
</dbReference>
<gene>
    <name evidence="2" type="ORF">POJ06DRAFT_300258</name>
</gene>
<dbReference type="InterPro" id="IPR036291">
    <property type="entry name" value="NAD(P)-bd_dom_sf"/>
</dbReference>
<dbReference type="Proteomes" id="UP001217417">
    <property type="component" value="Unassembled WGS sequence"/>
</dbReference>
<protein>
    <submittedName>
        <fullName evidence="2">Chaperonin 10-like protein</fullName>
    </submittedName>
</protein>
<dbReference type="PANTHER" id="PTHR45348">
    <property type="entry name" value="HYPOTHETICAL OXIDOREDUCTASE (EUROFUNG)"/>
    <property type="match status" value="1"/>
</dbReference>
<accession>A0AAD7QT34</accession>
<dbReference type="InterPro" id="IPR013154">
    <property type="entry name" value="ADH-like_N"/>
</dbReference>
<organism evidence="2 3">
    <name type="scientific">Lipomyces tetrasporus</name>
    <dbReference type="NCBI Taxonomy" id="54092"/>
    <lineage>
        <taxon>Eukaryota</taxon>
        <taxon>Fungi</taxon>
        <taxon>Dikarya</taxon>
        <taxon>Ascomycota</taxon>
        <taxon>Saccharomycotina</taxon>
        <taxon>Lipomycetes</taxon>
        <taxon>Lipomycetales</taxon>
        <taxon>Lipomycetaceae</taxon>
        <taxon>Lipomyces</taxon>
    </lineage>
</organism>
<comment type="caution">
    <text evidence="2">The sequence shown here is derived from an EMBL/GenBank/DDBJ whole genome shotgun (WGS) entry which is preliminary data.</text>
</comment>
<dbReference type="Gene3D" id="3.90.180.10">
    <property type="entry name" value="Medium-chain alcohol dehydrogenases, catalytic domain"/>
    <property type="match status" value="1"/>
</dbReference>
<dbReference type="AlphaFoldDB" id="A0AAD7QT34"/>
<dbReference type="GO" id="GO:0016651">
    <property type="term" value="F:oxidoreductase activity, acting on NAD(P)H"/>
    <property type="evidence" value="ECO:0007669"/>
    <property type="project" value="InterPro"/>
</dbReference>
<dbReference type="InterPro" id="IPR011032">
    <property type="entry name" value="GroES-like_sf"/>
</dbReference>
<dbReference type="SUPFAM" id="SSF51735">
    <property type="entry name" value="NAD(P)-binding Rossmann-fold domains"/>
    <property type="match status" value="1"/>
</dbReference>
<feature type="domain" description="Enoyl reductase (ER)" evidence="1">
    <location>
        <begin position="8"/>
        <end position="330"/>
    </location>
</feature>
<dbReference type="RefSeq" id="XP_056044296.1">
    <property type="nucleotide sequence ID" value="XM_056190711.1"/>
</dbReference>
<dbReference type="PANTHER" id="PTHR45348:SF3">
    <property type="entry name" value="ENOYL REDUCTASE (ER) DOMAIN-CONTAINING PROTEIN"/>
    <property type="match status" value="1"/>
</dbReference>
<dbReference type="Gene3D" id="3.40.50.720">
    <property type="entry name" value="NAD(P)-binding Rossmann-like Domain"/>
    <property type="match status" value="1"/>
</dbReference>
<proteinExistence type="predicted"/>
<sequence length="336" mass="37041">MACSYPPAHAAVVVPTEAPQPGEVVVKVQWTASSPADLHQADGNLVTDYPFILGCSFAGTIVAVGPEDPSAVAPDSKSLEVGDRVCGYAMWQQKQSGFQTYVTVPRHMTGRIPENLSMEAAVTLPVNLPWPVPPNYTSQEADKPILVWGAAGSVGNYIVQVLRHWGYRNLLAVASKKHHNELKRFGATEVFDYSESNVVEQILAVAGHIPYDAPSSQQDCRPGTRVAVVVPIVIHHAMTKVEPQLTRDPSTVLVGEWKDGVEVIPIMTFFYQDNEYFKWHLQPDVIPALLRAGAIKPNKQRIIEAETLLERAQQALNLLRERVPSGERLVWRISDS</sequence>
<evidence type="ECO:0000259" key="1">
    <source>
        <dbReference type="SMART" id="SM00829"/>
    </source>
</evidence>
<dbReference type="GeneID" id="80885877"/>
<dbReference type="Pfam" id="PF08240">
    <property type="entry name" value="ADH_N"/>
    <property type="match status" value="1"/>
</dbReference>
<dbReference type="InterPro" id="IPR020843">
    <property type="entry name" value="ER"/>
</dbReference>
<dbReference type="SMART" id="SM00829">
    <property type="entry name" value="PKS_ER"/>
    <property type="match status" value="1"/>
</dbReference>
<keyword evidence="3" id="KW-1185">Reference proteome</keyword>
<reference evidence="2" key="1">
    <citation type="submission" date="2023-03" db="EMBL/GenBank/DDBJ databases">
        <title>Near-Complete genome sequence of Lipomyces tetrasporous NRRL Y-64009, an oleaginous yeast capable of growing on lignocellulosic hydrolysates.</title>
        <authorList>
            <consortium name="Lawrence Berkeley National Laboratory"/>
            <person name="Jagtap S.S."/>
            <person name="Liu J.-J."/>
            <person name="Walukiewicz H.E."/>
            <person name="Pangilinan J."/>
            <person name="Lipzen A."/>
            <person name="Ahrendt S."/>
            <person name="Koriabine M."/>
            <person name="Cobaugh K."/>
            <person name="Salamov A."/>
            <person name="Yoshinaga Y."/>
            <person name="Ng V."/>
            <person name="Daum C."/>
            <person name="Grigoriev I.V."/>
            <person name="Slininger P.J."/>
            <person name="Dien B.S."/>
            <person name="Jin Y.-S."/>
            <person name="Rao C.V."/>
        </authorList>
    </citation>
    <scope>NUCLEOTIDE SEQUENCE</scope>
    <source>
        <strain evidence="2">NRRL Y-64009</strain>
    </source>
</reference>
<name>A0AAD7QT34_9ASCO</name>
<evidence type="ECO:0000313" key="2">
    <source>
        <dbReference type="EMBL" id="KAJ8100846.1"/>
    </source>
</evidence>
<dbReference type="EMBL" id="JARPMG010000004">
    <property type="protein sequence ID" value="KAJ8100846.1"/>
    <property type="molecule type" value="Genomic_DNA"/>
</dbReference>
<dbReference type="InterPro" id="IPR047122">
    <property type="entry name" value="Trans-enoyl_RdTase-like"/>
</dbReference>
<evidence type="ECO:0000313" key="3">
    <source>
        <dbReference type="Proteomes" id="UP001217417"/>
    </source>
</evidence>